<dbReference type="InterPro" id="IPR050706">
    <property type="entry name" value="Cyclic-di-GMP_PDE-like"/>
</dbReference>
<name>A0ABV7FQE7_9ALTE</name>
<reference evidence="5" key="1">
    <citation type="journal article" date="2019" name="Int. J. Syst. Evol. Microbiol.">
        <title>The Global Catalogue of Microorganisms (GCM) 10K type strain sequencing project: providing services to taxonomists for standard genome sequencing and annotation.</title>
        <authorList>
            <consortium name="The Broad Institute Genomics Platform"/>
            <consortium name="The Broad Institute Genome Sequencing Center for Infectious Disease"/>
            <person name="Wu L."/>
            <person name="Ma J."/>
        </authorList>
    </citation>
    <scope>NUCLEOTIDE SEQUENCE [LARGE SCALE GENOMIC DNA]</scope>
    <source>
        <strain evidence="5">KCTC 52473</strain>
    </source>
</reference>
<dbReference type="Gene3D" id="3.40.50.2300">
    <property type="match status" value="1"/>
</dbReference>
<dbReference type="Pfam" id="PF00563">
    <property type="entry name" value="EAL"/>
    <property type="match status" value="1"/>
</dbReference>
<dbReference type="SUPFAM" id="SSF52172">
    <property type="entry name" value="CheY-like"/>
    <property type="match status" value="1"/>
</dbReference>
<dbReference type="PANTHER" id="PTHR33121">
    <property type="entry name" value="CYCLIC DI-GMP PHOSPHODIESTERASE PDEF"/>
    <property type="match status" value="1"/>
</dbReference>
<comment type="caution">
    <text evidence="4">The sequence shown here is derived from an EMBL/GenBank/DDBJ whole genome shotgun (WGS) entry which is preliminary data.</text>
</comment>
<dbReference type="Proteomes" id="UP001595478">
    <property type="component" value="Unassembled WGS sequence"/>
</dbReference>
<evidence type="ECO:0000313" key="5">
    <source>
        <dbReference type="Proteomes" id="UP001595478"/>
    </source>
</evidence>
<accession>A0ABV7FQE7</accession>
<dbReference type="SMART" id="SM00052">
    <property type="entry name" value="EAL"/>
    <property type="match status" value="1"/>
</dbReference>
<dbReference type="RefSeq" id="WP_376918847.1">
    <property type="nucleotide sequence ID" value="NZ_JBHRSW010000005.1"/>
</dbReference>
<dbReference type="SMART" id="SM00448">
    <property type="entry name" value="REC"/>
    <property type="match status" value="1"/>
</dbReference>
<feature type="modified residue" description="4-aspartylphosphate" evidence="1">
    <location>
        <position position="52"/>
    </location>
</feature>
<dbReference type="SUPFAM" id="SSF141868">
    <property type="entry name" value="EAL domain-like"/>
    <property type="match status" value="1"/>
</dbReference>
<evidence type="ECO:0000259" key="2">
    <source>
        <dbReference type="PROSITE" id="PS50110"/>
    </source>
</evidence>
<dbReference type="Gene3D" id="3.20.20.450">
    <property type="entry name" value="EAL domain"/>
    <property type="match status" value="1"/>
</dbReference>
<dbReference type="InterPro" id="IPR035919">
    <property type="entry name" value="EAL_sf"/>
</dbReference>
<dbReference type="InterPro" id="IPR001633">
    <property type="entry name" value="EAL_dom"/>
</dbReference>
<dbReference type="CDD" id="cd17569">
    <property type="entry name" value="REC_HupR-like"/>
    <property type="match status" value="1"/>
</dbReference>
<sequence length="552" mass="62552">MQNLLIVDDEKHILAALKRTFANQPYTLFTAASANEALDVLSSNAIQVMITDFKMPEKNGAELIKSALLAYPEIVPIMLSGQADYEQMVQLMSACHVLKFIKKPWIKDDLLACVRQAFYQHQKNSHSSWQHRLNKQSTCKALHEFDCATLQLLKSKHDIVMCLLNLNNATDICEALGQNTCEHIQNILLTSAHRCLPSNTISYWHSPSTAILCFSKYEQSTFVNLLDTVRQQILKNTEQQVPLMKLDLRIAYQTVNKCFSNIEFLFEELKQNLKTLDAINHTIAVNDEVSEKNSRERIIRTSMENELSNGQFSLAIQPKVDLKSNQMRSGEILLRWEHSDLGYLSPEEFIGLAEAHGQITKLGNWVMERSISLTKMMTQAASTLQSISVNVSSRQLHDEHFISNLSNTFEQYDIDPQKIELELTETCIAENIDHVIPMLKRLKSLGVSLSMDDFGSGSTAYNYLVDLPIDTLKLDKCFSDNLSHSQKKQTLVRKLIEICHDLGINVVAEGVEDRETLALYRAFNCDTVQGYVFSPAIAPAAFKDLLVTQPFR</sequence>
<gene>
    <name evidence="4" type="ORF">ACFOHL_03720</name>
</gene>
<dbReference type="PROSITE" id="PS50110">
    <property type="entry name" value="RESPONSE_REGULATORY"/>
    <property type="match status" value="1"/>
</dbReference>
<protein>
    <submittedName>
        <fullName evidence="4">EAL domain-containing protein</fullName>
    </submittedName>
</protein>
<dbReference type="PANTHER" id="PTHR33121:SF79">
    <property type="entry name" value="CYCLIC DI-GMP PHOSPHODIESTERASE PDED-RELATED"/>
    <property type="match status" value="1"/>
</dbReference>
<dbReference type="InterPro" id="IPR001789">
    <property type="entry name" value="Sig_transdc_resp-reg_receiver"/>
</dbReference>
<evidence type="ECO:0000313" key="4">
    <source>
        <dbReference type="EMBL" id="MFC3120717.1"/>
    </source>
</evidence>
<dbReference type="EMBL" id="JBHRSW010000005">
    <property type="protein sequence ID" value="MFC3120717.1"/>
    <property type="molecule type" value="Genomic_DNA"/>
</dbReference>
<organism evidence="4 5">
    <name type="scientific">Agaribacter flavus</name>
    <dbReference type="NCBI Taxonomy" id="1902781"/>
    <lineage>
        <taxon>Bacteria</taxon>
        <taxon>Pseudomonadati</taxon>
        <taxon>Pseudomonadota</taxon>
        <taxon>Gammaproteobacteria</taxon>
        <taxon>Alteromonadales</taxon>
        <taxon>Alteromonadaceae</taxon>
        <taxon>Agaribacter</taxon>
    </lineage>
</organism>
<keyword evidence="5" id="KW-1185">Reference proteome</keyword>
<dbReference type="CDD" id="cd01948">
    <property type="entry name" value="EAL"/>
    <property type="match status" value="1"/>
</dbReference>
<feature type="domain" description="EAL" evidence="3">
    <location>
        <begin position="296"/>
        <end position="550"/>
    </location>
</feature>
<feature type="domain" description="Response regulatory" evidence="2">
    <location>
        <begin position="3"/>
        <end position="118"/>
    </location>
</feature>
<keyword evidence="1" id="KW-0597">Phosphoprotein</keyword>
<evidence type="ECO:0000256" key="1">
    <source>
        <dbReference type="PROSITE-ProRule" id="PRU00169"/>
    </source>
</evidence>
<dbReference type="PROSITE" id="PS50883">
    <property type="entry name" value="EAL"/>
    <property type="match status" value="1"/>
</dbReference>
<dbReference type="InterPro" id="IPR011006">
    <property type="entry name" value="CheY-like_superfamily"/>
</dbReference>
<evidence type="ECO:0000259" key="3">
    <source>
        <dbReference type="PROSITE" id="PS50883"/>
    </source>
</evidence>
<proteinExistence type="predicted"/>
<dbReference type="Pfam" id="PF00072">
    <property type="entry name" value="Response_reg"/>
    <property type="match status" value="1"/>
</dbReference>